<evidence type="ECO:0000313" key="2">
    <source>
        <dbReference type="Proteomes" id="UP000214720"/>
    </source>
</evidence>
<proteinExistence type="predicted"/>
<dbReference type="AlphaFoldDB" id="A0A226X9G8"/>
<evidence type="ECO:0000313" key="1">
    <source>
        <dbReference type="EMBL" id="OXC80091.1"/>
    </source>
</evidence>
<sequence length="169" mass="18871">MAPGFFEMWTNPQIVINFPTGLTRTSGYGSGTDQYSFTLEDNNYIALGRFGISINPLTITYAARNMNATIVNGQLFQKTNGVSMTFMDTAVGYWVTPNLMLGAQAQYNVNNVYNSDNARTADARGGPAFIYTGFGKQGFYFAGNFSRDFYHTSNTQRATVVQLWVEKYF</sequence>
<accession>A0A226X9G8</accession>
<organism evidence="1 2">
    <name type="scientific">Caballeronia sordidicola</name>
    <name type="common">Burkholderia sordidicola</name>
    <dbReference type="NCBI Taxonomy" id="196367"/>
    <lineage>
        <taxon>Bacteria</taxon>
        <taxon>Pseudomonadati</taxon>
        <taxon>Pseudomonadota</taxon>
        <taxon>Betaproteobacteria</taxon>
        <taxon>Burkholderiales</taxon>
        <taxon>Burkholderiaceae</taxon>
        <taxon>Caballeronia</taxon>
    </lineage>
</organism>
<dbReference type="EMBL" id="MTHB01000024">
    <property type="protein sequence ID" value="OXC80091.1"/>
    <property type="molecule type" value="Genomic_DNA"/>
</dbReference>
<protein>
    <submittedName>
        <fullName evidence="1">Uncharacterized protein</fullName>
    </submittedName>
</protein>
<gene>
    <name evidence="1" type="ORF">BSU04_03515</name>
</gene>
<reference evidence="2" key="1">
    <citation type="submission" date="2017-01" db="EMBL/GenBank/DDBJ databases">
        <title>Genome Analysis of Deinococcus marmoris KOPRI26562.</title>
        <authorList>
            <person name="Kim J.H."/>
            <person name="Oh H.-M."/>
        </authorList>
    </citation>
    <scope>NUCLEOTIDE SEQUENCE [LARGE SCALE GENOMIC DNA]</scope>
    <source>
        <strain evidence="2">PAMC 26633</strain>
    </source>
</reference>
<dbReference type="Proteomes" id="UP000214720">
    <property type="component" value="Unassembled WGS sequence"/>
</dbReference>
<name>A0A226X9G8_CABSO</name>
<comment type="caution">
    <text evidence="1">The sequence shown here is derived from an EMBL/GenBank/DDBJ whole genome shotgun (WGS) entry which is preliminary data.</text>
</comment>